<accession>A0A7V0XEN9</accession>
<proteinExistence type="inferred from homology"/>
<dbReference type="NCBIfam" id="NF001696">
    <property type="entry name" value="PRK00451.1"/>
    <property type="match status" value="1"/>
</dbReference>
<dbReference type="PANTHER" id="PTHR42806:SF1">
    <property type="entry name" value="GLYCINE DEHYDROGENASE (DECARBOXYLATING)"/>
    <property type="match status" value="1"/>
</dbReference>
<dbReference type="Gene3D" id="3.90.1150.10">
    <property type="entry name" value="Aspartate Aminotransferase, domain 1"/>
    <property type="match status" value="1"/>
</dbReference>
<sequence length="457" mass="49710">MGFTPHTAEDRARMLERIGARSAEELFESIPAAIRLDRPLDLPEPVSEFELLARLKEIARRNAGGERLACFAGAGAYDHAGPAIVDTVVSRPEFYTAYTPYQAEVSQGTLQSIYEFQSLVCRLLGMGVANASMYDLGSALAETAHMARNITRRRRVLVSSSVHPAHLEVLRTYAHGLDIPVETVGLRDGVTDPELLRAALDDTVAAVAVQHPNFFGSIEPMPELSGITRAAGAMFVAAVDPVSLGALVPPGDYGADIAVAEGQALGLPLSFGGPYLGLLAAKKEHIRHLPGRLVGRTTDVEDRTGYVLALQTREQHIRRERASSNICTNQALMALAAAVWLAWFGRTGVRELARQCLSRARYLADRIADIPGFTIANTRPFFKEFAVLTPVPAADIVKQGLDHGLLAGVDLGRFNPEWRHLLLVAVTENRSRDQLDRYAEFLRREYAGARTAPSGGN</sequence>
<dbReference type="Proteomes" id="UP000885672">
    <property type="component" value="Unassembled WGS sequence"/>
</dbReference>
<comment type="function">
    <text evidence="1 4">The glycine cleavage system catalyzes the degradation of glycine. The P protein binds the alpha-amino group of glycine through its pyridoxal phosphate cofactor; CO(2) is released and the remaining methylamine moiety is then transferred to the lipoamide cofactor of the H protein.</text>
</comment>
<protein>
    <recommendedName>
        <fullName evidence="4">Probable glycine dehydrogenase (decarboxylating) subunit 1</fullName>
        <ecNumber evidence="4">1.4.4.2</ecNumber>
    </recommendedName>
    <alternativeName>
        <fullName evidence="4">Glycine cleavage system P-protein subunit 1</fullName>
    </alternativeName>
    <alternativeName>
        <fullName evidence="4">Glycine decarboxylase subunit 1</fullName>
    </alternativeName>
    <alternativeName>
        <fullName evidence="4">Glycine dehydrogenase (aminomethyl-transferring) subunit 1</fullName>
    </alternativeName>
</protein>
<dbReference type="InterPro" id="IPR023010">
    <property type="entry name" value="GcvPA"/>
</dbReference>
<feature type="domain" description="Glycine cleavage system P-protein N-terminal" evidence="5">
    <location>
        <begin position="4"/>
        <end position="437"/>
    </location>
</feature>
<evidence type="ECO:0000256" key="2">
    <source>
        <dbReference type="ARBA" id="ARBA00023002"/>
    </source>
</evidence>
<dbReference type="PANTHER" id="PTHR42806">
    <property type="entry name" value="GLYCINE CLEAVAGE SYSTEM P-PROTEIN"/>
    <property type="match status" value="1"/>
</dbReference>
<gene>
    <name evidence="4" type="primary">gcvPA</name>
    <name evidence="6" type="ORF">ENN51_03195</name>
</gene>
<dbReference type="AlphaFoldDB" id="A0A7V0XEN9"/>
<dbReference type="Pfam" id="PF02347">
    <property type="entry name" value="GDC-P"/>
    <property type="match status" value="1"/>
</dbReference>
<dbReference type="InterPro" id="IPR015421">
    <property type="entry name" value="PyrdxlP-dep_Trfase_major"/>
</dbReference>
<comment type="similarity">
    <text evidence="4">Belongs to the GcvP family. N-terminal subunit subfamily.</text>
</comment>
<reference evidence="6" key="1">
    <citation type="journal article" date="2020" name="mSystems">
        <title>Genome- and Community-Level Interaction Insights into Carbon Utilization and Element Cycling Functions of Hydrothermarchaeota in Hydrothermal Sediment.</title>
        <authorList>
            <person name="Zhou Z."/>
            <person name="Liu Y."/>
            <person name="Xu W."/>
            <person name="Pan J."/>
            <person name="Luo Z.H."/>
            <person name="Li M."/>
        </authorList>
    </citation>
    <scope>NUCLEOTIDE SEQUENCE [LARGE SCALE GENOMIC DNA]</scope>
    <source>
        <strain evidence="6">SpSt-1182</strain>
    </source>
</reference>
<comment type="caution">
    <text evidence="6">The sequence shown here is derived from an EMBL/GenBank/DDBJ whole genome shotgun (WGS) entry which is preliminary data.</text>
</comment>
<dbReference type="GO" id="GO:0004375">
    <property type="term" value="F:glycine dehydrogenase (decarboxylating) activity"/>
    <property type="evidence" value="ECO:0007669"/>
    <property type="project" value="UniProtKB-EC"/>
</dbReference>
<keyword evidence="2 4" id="KW-0560">Oxidoreductase</keyword>
<dbReference type="EMBL" id="DSBX01000126">
    <property type="protein sequence ID" value="HDQ99277.1"/>
    <property type="molecule type" value="Genomic_DNA"/>
</dbReference>
<evidence type="ECO:0000256" key="4">
    <source>
        <dbReference type="HAMAP-Rule" id="MF_00712"/>
    </source>
</evidence>
<evidence type="ECO:0000313" key="6">
    <source>
        <dbReference type="EMBL" id="HDQ99277.1"/>
    </source>
</evidence>
<evidence type="ECO:0000256" key="3">
    <source>
        <dbReference type="ARBA" id="ARBA00049026"/>
    </source>
</evidence>
<dbReference type="GO" id="GO:0019464">
    <property type="term" value="P:glycine decarboxylation via glycine cleavage system"/>
    <property type="evidence" value="ECO:0007669"/>
    <property type="project" value="UniProtKB-UniRule"/>
</dbReference>
<evidence type="ECO:0000259" key="5">
    <source>
        <dbReference type="Pfam" id="PF02347"/>
    </source>
</evidence>
<dbReference type="GO" id="GO:0009116">
    <property type="term" value="P:nucleoside metabolic process"/>
    <property type="evidence" value="ECO:0007669"/>
    <property type="project" value="InterPro"/>
</dbReference>
<dbReference type="InterPro" id="IPR015424">
    <property type="entry name" value="PyrdxlP-dep_Trfase"/>
</dbReference>
<dbReference type="InterPro" id="IPR015422">
    <property type="entry name" value="PyrdxlP-dep_Trfase_small"/>
</dbReference>
<comment type="subunit">
    <text evidence="4">The glycine cleavage system is composed of four proteins: P, T, L and H. In this organism, the P 'protein' is a heterodimer of two subunits.</text>
</comment>
<evidence type="ECO:0000256" key="1">
    <source>
        <dbReference type="ARBA" id="ARBA00003788"/>
    </source>
</evidence>
<organism evidence="6">
    <name type="scientific">candidate division WOR-3 bacterium</name>
    <dbReference type="NCBI Taxonomy" id="2052148"/>
    <lineage>
        <taxon>Bacteria</taxon>
        <taxon>Bacteria division WOR-3</taxon>
    </lineage>
</organism>
<dbReference type="SUPFAM" id="SSF53383">
    <property type="entry name" value="PLP-dependent transferases"/>
    <property type="match status" value="1"/>
</dbReference>
<dbReference type="CDD" id="cd00613">
    <property type="entry name" value="GDC-P"/>
    <property type="match status" value="1"/>
</dbReference>
<dbReference type="InterPro" id="IPR020581">
    <property type="entry name" value="GDC_P"/>
</dbReference>
<dbReference type="PIRSF" id="PIRSF006815">
    <property type="entry name" value="GcvPA"/>
    <property type="match status" value="1"/>
</dbReference>
<dbReference type="InterPro" id="IPR049315">
    <property type="entry name" value="GDC-P_N"/>
</dbReference>
<comment type="catalytic activity">
    <reaction evidence="3 4">
        <text>N(6)-[(R)-lipoyl]-L-lysyl-[glycine-cleavage complex H protein] + glycine + H(+) = N(6)-[(R)-S(8)-aminomethyldihydrolipoyl]-L-lysyl-[glycine-cleavage complex H protein] + CO2</text>
        <dbReference type="Rhea" id="RHEA:24304"/>
        <dbReference type="Rhea" id="RHEA-COMP:10494"/>
        <dbReference type="Rhea" id="RHEA-COMP:10495"/>
        <dbReference type="ChEBI" id="CHEBI:15378"/>
        <dbReference type="ChEBI" id="CHEBI:16526"/>
        <dbReference type="ChEBI" id="CHEBI:57305"/>
        <dbReference type="ChEBI" id="CHEBI:83099"/>
        <dbReference type="ChEBI" id="CHEBI:83143"/>
        <dbReference type="EC" id="1.4.4.2"/>
    </reaction>
</comment>
<dbReference type="Gene3D" id="3.40.640.10">
    <property type="entry name" value="Type I PLP-dependent aspartate aminotransferase-like (Major domain)"/>
    <property type="match status" value="1"/>
</dbReference>
<name>A0A7V0XEN9_UNCW3</name>
<dbReference type="EC" id="1.4.4.2" evidence="4"/>
<dbReference type="HAMAP" id="MF_00712">
    <property type="entry name" value="GcvPA"/>
    <property type="match status" value="1"/>
</dbReference>